<sequence>MGFLDSYSIDAYPRNKKKWWKYAVAAAGIMAMILIVIVVPVVVTNNKKRSMEDEYDANNNTKYPLSPYTHLTQIVTHNDTALQQKERIFVTGDLHGCLDEFNALLEAVRYDPERDQMILAGDMTSKGPDSLGVIQRAKELGLLCVRGNHDDKLIRFKTFEMVNGQDKMQPEDETMPEGDVPDPLKFKNYHEPLALNMTQDQYDYLVSCPVILHIPFLNNTIVVHGGLDPNILALKDQVPYLVMNMRDIDEHQEPTPKSGKGTQWGVEWNSNQKSLSSDNTVVYYGHDAGRGLNLQQYTFGLDTGCVYGRQLTTMNILTHEITQIDCTTDYTNSDDDDNDD</sequence>
<dbReference type="InterPro" id="IPR029052">
    <property type="entry name" value="Metallo-depent_PP-like"/>
</dbReference>
<gene>
    <name evidence="3" type="ORF">G6F51_011257</name>
</gene>
<dbReference type="CDD" id="cd00144">
    <property type="entry name" value="MPP_PPP_family"/>
    <property type="match status" value="1"/>
</dbReference>
<evidence type="ECO:0000256" key="1">
    <source>
        <dbReference type="SAM" id="Phobius"/>
    </source>
</evidence>
<comment type="caution">
    <text evidence="3">The sequence shown here is derived from an EMBL/GenBank/DDBJ whole genome shotgun (WGS) entry which is preliminary data.</text>
</comment>
<dbReference type="OrthoDB" id="10267127at2759"/>
<dbReference type="Gene3D" id="3.60.21.10">
    <property type="match status" value="1"/>
</dbReference>
<keyword evidence="1" id="KW-0472">Membrane</keyword>
<accession>A0A9P6XZM6</accession>
<dbReference type="GO" id="GO:0000298">
    <property type="term" value="F:endopolyphosphatase activity"/>
    <property type="evidence" value="ECO:0007669"/>
    <property type="project" value="TreeGrafter"/>
</dbReference>
<dbReference type="Pfam" id="PF00149">
    <property type="entry name" value="Metallophos"/>
    <property type="match status" value="1"/>
</dbReference>
<dbReference type="OMA" id="CLYGHQL"/>
<dbReference type="GO" id="GO:0006798">
    <property type="term" value="P:polyphosphate catabolic process"/>
    <property type="evidence" value="ECO:0007669"/>
    <property type="project" value="TreeGrafter"/>
</dbReference>
<dbReference type="GO" id="GO:0016791">
    <property type="term" value="F:phosphatase activity"/>
    <property type="evidence" value="ECO:0007669"/>
    <property type="project" value="TreeGrafter"/>
</dbReference>
<organism evidence="3 4">
    <name type="scientific">Rhizopus oryzae</name>
    <name type="common">Mucormycosis agent</name>
    <name type="synonym">Rhizopus arrhizus var. delemar</name>
    <dbReference type="NCBI Taxonomy" id="64495"/>
    <lineage>
        <taxon>Eukaryota</taxon>
        <taxon>Fungi</taxon>
        <taxon>Fungi incertae sedis</taxon>
        <taxon>Mucoromycota</taxon>
        <taxon>Mucoromycotina</taxon>
        <taxon>Mucoromycetes</taxon>
        <taxon>Mucorales</taxon>
        <taxon>Mucorineae</taxon>
        <taxon>Rhizopodaceae</taxon>
        <taxon>Rhizopus</taxon>
    </lineage>
</organism>
<dbReference type="SUPFAM" id="SSF56300">
    <property type="entry name" value="Metallo-dependent phosphatases"/>
    <property type="match status" value="1"/>
</dbReference>
<dbReference type="EMBL" id="JAANIT010002616">
    <property type="protein sequence ID" value="KAG1535924.1"/>
    <property type="molecule type" value="Genomic_DNA"/>
</dbReference>
<reference evidence="3" key="1">
    <citation type="journal article" date="2020" name="Microb. Genom.">
        <title>Genetic diversity of clinical and environmental Mucorales isolates obtained from an investigation of mucormycosis cases among solid organ transplant recipients.</title>
        <authorList>
            <person name="Nguyen M.H."/>
            <person name="Kaul D."/>
            <person name="Muto C."/>
            <person name="Cheng S.J."/>
            <person name="Richter R.A."/>
            <person name="Bruno V.M."/>
            <person name="Liu G."/>
            <person name="Beyhan S."/>
            <person name="Sundermann A.J."/>
            <person name="Mounaud S."/>
            <person name="Pasculle A.W."/>
            <person name="Nierman W.C."/>
            <person name="Driscoll E."/>
            <person name="Cumbie R."/>
            <person name="Clancy C.J."/>
            <person name="Dupont C.L."/>
        </authorList>
    </citation>
    <scope>NUCLEOTIDE SEQUENCE</scope>
    <source>
        <strain evidence="3">GL16</strain>
    </source>
</reference>
<protein>
    <recommendedName>
        <fullName evidence="2">Calcineurin-like phosphoesterase domain-containing protein</fullName>
    </recommendedName>
</protein>
<name>A0A9P6XZM6_RHIOR</name>
<keyword evidence="1" id="KW-0812">Transmembrane</keyword>
<feature type="domain" description="Calcineurin-like phosphoesterase" evidence="2">
    <location>
        <begin position="87"/>
        <end position="287"/>
    </location>
</feature>
<dbReference type="GO" id="GO:0005737">
    <property type="term" value="C:cytoplasm"/>
    <property type="evidence" value="ECO:0007669"/>
    <property type="project" value="TreeGrafter"/>
</dbReference>
<dbReference type="InterPro" id="IPR004843">
    <property type="entry name" value="Calcineurin-like_PHP"/>
</dbReference>
<dbReference type="Proteomes" id="UP000717996">
    <property type="component" value="Unassembled WGS sequence"/>
</dbReference>
<evidence type="ECO:0000313" key="3">
    <source>
        <dbReference type="EMBL" id="KAG1535924.1"/>
    </source>
</evidence>
<keyword evidence="1" id="KW-1133">Transmembrane helix</keyword>
<feature type="transmembrane region" description="Helical" evidence="1">
    <location>
        <begin position="20"/>
        <end position="43"/>
    </location>
</feature>
<proteinExistence type="predicted"/>
<dbReference type="AlphaFoldDB" id="A0A9P6XZM6"/>
<dbReference type="PANTHER" id="PTHR42850:SF4">
    <property type="entry name" value="ZINC-DEPENDENT ENDOPOLYPHOSPHATASE"/>
    <property type="match status" value="1"/>
</dbReference>
<dbReference type="PANTHER" id="PTHR42850">
    <property type="entry name" value="METALLOPHOSPHOESTERASE"/>
    <property type="match status" value="1"/>
</dbReference>
<evidence type="ECO:0000259" key="2">
    <source>
        <dbReference type="Pfam" id="PF00149"/>
    </source>
</evidence>
<evidence type="ECO:0000313" key="4">
    <source>
        <dbReference type="Proteomes" id="UP000717996"/>
    </source>
</evidence>
<dbReference type="InterPro" id="IPR050126">
    <property type="entry name" value="Ap4A_hydrolase"/>
</dbReference>